<keyword evidence="2" id="KW-1185">Reference proteome</keyword>
<organism evidence="1 2">
    <name type="scientific">Vararia minispora EC-137</name>
    <dbReference type="NCBI Taxonomy" id="1314806"/>
    <lineage>
        <taxon>Eukaryota</taxon>
        <taxon>Fungi</taxon>
        <taxon>Dikarya</taxon>
        <taxon>Basidiomycota</taxon>
        <taxon>Agaricomycotina</taxon>
        <taxon>Agaricomycetes</taxon>
        <taxon>Russulales</taxon>
        <taxon>Lachnocladiaceae</taxon>
        <taxon>Vararia</taxon>
    </lineage>
</organism>
<evidence type="ECO:0000313" key="2">
    <source>
        <dbReference type="Proteomes" id="UP000814128"/>
    </source>
</evidence>
<dbReference type="EMBL" id="MU273490">
    <property type="protein sequence ID" value="KAI0035103.1"/>
    <property type="molecule type" value="Genomic_DNA"/>
</dbReference>
<reference evidence="1" key="2">
    <citation type="journal article" date="2022" name="New Phytol.">
        <title>Evolutionary transition to the ectomycorrhizal habit in the genomes of a hyperdiverse lineage of mushroom-forming fungi.</title>
        <authorList>
            <person name="Looney B."/>
            <person name="Miyauchi S."/>
            <person name="Morin E."/>
            <person name="Drula E."/>
            <person name="Courty P.E."/>
            <person name="Kohler A."/>
            <person name="Kuo A."/>
            <person name="LaButti K."/>
            <person name="Pangilinan J."/>
            <person name="Lipzen A."/>
            <person name="Riley R."/>
            <person name="Andreopoulos W."/>
            <person name="He G."/>
            <person name="Johnson J."/>
            <person name="Nolan M."/>
            <person name="Tritt A."/>
            <person name="Barry K.W."/>
            <person name="Grigoriev I.V."/>
            <person name="Nagy L.G."/>
            <person name="Hibbett D."/>
            <person name="Henrissat B."/>
            <person name="Matheny P.B."/>
            <person name="Labbe J."/>
            <person name="Martin F.M."/>
        </authorList>
    </citation>
    <scope>NUCLEOTIDE SEQUENCE</scope>
    <source>
        <strain evidence="1">EC-137</strain>
    </source>
</reference>
<proteinExistence type="predicted"/>
<accession>A0ACB8QTT9</accession>
<comment type="caution">
    <text evidence="1">The sequence shown here is derived from an EMBL/GenBank/DDBJ whole genome shotgun (WGS) entry which is preliminary data.</text>
</comment>
<gene>
    <name evidence="1" type="ORF">K488DRAFT_83432</name>
</gene>
<sequence length="276" mass="30571">MVEIETREPVVEDGIKYWEEQPATYDGVLGGFGSGSLPRIESLGSRQFLMHVCPDLCTVPSALRPLSPPPPPKYRIRALDVGAGIGRVTADTLLHLVQDVVLVEPVEKLVRSALERAPSWKGIADRSKSITVLQGTLQDLDPLRLYETTKHVGHAGFVHDCDSDGGSNTGFDVVWCQWCLMYMSDRDLVAFFRRCRESLRDERSIIVVKENTGANGKGPDGEPTPLVYFDEDDSSVARSDLAWKALFEEAGLTLVHEQIQHGLPPGLYAVHMYALR</sequence>
<evidence type="ECO:0000313" key="1">
    <source>
        <dbReference type="EMBL" id="KAI0035103.1"/>
    </source>
</evidence>
<dbReference type="Proteomes" id="UP000814128">
    <property type="component" value="Unassembled WGS sequence"/>
</dbReference>
<reference evidence="1" key="1">
    <citation type="submission" date="2021-02" db="EMBL/GenBank/DDBJ databases">
        <authorList>
            <consortium name="DOE Joint Genome Institute"/>
            <person name="Ahrendt S."/>
            <person name="Looney B.P."/>
            <person name="Miyauchi S."/>
            <person name="Morin E."/>
            <person name="Drula E."/>
            <person name="Courty P.E."/>
            <person name="Chicoki N."/>
            <person name="Fauchery L."/>
            <person name="Kohler A."/>
            <person name="Kuo A."/>
            <person name="Labutti K."/>
            <person name="Pangilinan J."/>
            <person name="Lipzen A."/>
            <person name="Riley R."/>
            <person name="Andreopoulos W."/>
            <person name="He G."/>
            <person name="Johnson J."/>
            <person name="Barry K.W."/>
            <person name="Grigoriev I.V."/>
            <person name="Nagy L."/>
            <person name="Hibbett D."/>
            <person name="Henrissat B."/>
            <person name="Matheny P.B."/>
            <person name="Labbe J."/>
            <person name="Martin F."/>
        </authorList>
    </citation>
    <scope>NUCLEOTIDE SEQUENCE</scope>
    <source>
        <strain evidence="1">EC-137</strain>
    </source>
</reference>
<name>A0ACB8QTT9_9AGAM</name>
<protein>
    <submittedName>
        <fullName evidence="1">DUF858-domain-containing protein</fullName>
    </submittedName>
</protein>